<evidence type="ECO:0000256" key="13">
    <source>
        <dbReference type="RuleBase" id="RU003555"/>
    </source>
</evidence>
<dbReference type="GO" id="GO:0005829">
    <property type="term" value="C:cytosol"/>
    <property type="evidence" value="ECO:0007669"/>
    <property type="project" value="TreeGrafter"/>
</dbReference>
<keyword evidence="5" id="KW-0378">Hydrolase</keyword>
<evidence type="ECO:0000256" key="5">
    <source>
        <dbReference type="ARBA" id="ARBA00022801"/>
    </source>
</evidence>
<dbReference type="PROSITE" id="PS50162">
    <property type="entry name" value="RECA_2"/>
    <property type="match status" value="1"/>
</dbReference>
<evidence type="ECO:0000256" key="3">
    <source>
        <dbReference type="ARBA" id="ARBA00022763"/>
    </source>
</evidence>
<dbReference type="InterPro" id="IPR004504">
    <property type="entry name" value="DNA_repair_RadA"/>
</dbReference>
<evidence type="ECO:0000256" key="1">
    <source>
        <dbReference type="ARBA" id="ARBA00022723"/>
    </source>
</evidence>
<evidence type="ECO:0000256" key="7">
    <source>
        <dbReference type="ARBA" id="ARBA00022840"/>
    </source>
</evidence>
<dbReference type="Proteomes" id="UP000055014">
    <property type="component" value="Unassembled WGS sequence"/>
</dbReference>
<organism evidence="16 17">
    <name type="scientific">Mesotoga infera</name>
    <dbReference type="NCBI Taxonomy" id="1236046"/>
    <lineage>
        <taxon>Bacteria</taxon>
        <taxon>Thermotogati</taxon>
        <taxon>Thermotogota</taxon>
        <taxon>Thermotogae</taxon>
        <taxon>Kosmotogales</taxon>
        <taxon>Kosmotogaceae</taxon>
        <taxon>Mesotoga</taxon>
    </lineage>
</organism>
<keyword evidence="9 11" id="KW-0238">DNA-binding</keyword>
<dbReference type="Proteomes" id="UP000264215">
    <property type="component" value="Unassembled WGS sequence"/>
</dbReference>
<dbReference type="GO" id="GO:0005524">
    <property type="term" value="F:ATP binding"/>
    <property type="evidence" value="ECO:0007669"/>
    <property type="project" value="UniProtKB-UniRule"/>
</dbReference>
<evidence type="ECO:0000256" key="2">
    <source>
        <dbReference type="ARBA" id="ARBA00022741"/>
    </source>
</evidence>
<comment type="function">
    <text evidence="11">Plays a role in repairing double-strand DNA breaks, probably involving stabilizing or processing branched DNA or blocked replication forks.</text>
</comment>
<keyword evidence="7 11" id="KW-0067">ATP-binding</keyword>
<dbReference type="Pfam" id="PF13541">
    <property type="entry name" value="ChlI"/>
    <property type="match status" value="1"/>
</dbReference>
<feature type="region of interest" description="Lon-protease-like" evidence="11">
    <location>
        <begin position="344"/>
        <end position="441"/>
    </location>
</feature>
<proteinExistence type="inferred from homology"/>
<dbReference type="PRINTS" id="PR01874">
    <property type="entry name" value="DNAREPAIRADA"/>
</dbReference>
<dbReference type="InterPro" id="IPR020588">
    <property type="entry name" value="RecA_ATP-bd"/>
</dbReference>
<dbReference type="SMART" id="SM00382">
    <property type="entry name" value="AAA"/>
    <property type="match status" value="1"/>
</dbReference>
<evidence type="ECO:0000256" key="9">
    <source>
        <dbReference type="ARBA" id="ARBA00023125"/>
    </source>
</evidence>
<dbReference type="NCBIfam" id="TIGR00416">
    <property type="entry name" value="sms"/>
    <property type="match status" value="1"/>
</dbReference>
<dbReference type="PANTHER" id="PTHR32472:SF10">
    <property type="entry name" value="DNA REPAIR PROTEIN RADA-LIKE PROTEIN"/>
    <property type="match status" value="1"/>
</dbReference>
<dbReference type="InterPro" id="IPR020568">
    <property type="entry name" value="Ribosomal_Su5_D2-typ_SF"/>
</dbReference>
<comment type="caution">
    <text evidence="16">The sequence shown here is derived from an EMBL/GenBank/DDBJ whole genome shotgun (WGS) entry which is preliminary data.</text>
</comment>
<dbReference type="GO" id="GO:0008270">
    <property type="term" value="F:zinc ion binding"/>
    <property type="evidence" value="ECO:0007669"/>
    <property type="project" value="UniProtKB-KW"/>
</dbReference>
<dbReference type="GO" id="GO:0000725">
    <property type="term" value="P:recombinational repair"/>
    <property type="evidence" value="ECO:0007669"/>
    <property type="project" value="UniProtKB-UniRule"/>
</dbReference>
<dbReference type="Gene3D" id="3.40.50.300">
    <property type="entry name" value="P-loop containing nucleotide triphosphate hydrolases"/>
    <property type="match status" value="1"/>
</dbReference>
<dbReference type="EMBL" id="LGGW01000003">
    <property type="protein sequence ID" value="KUK91354.1"/>
    <property type="molecule type" value="Genomic_DNA"/>
</dbReference>
<feature type="binding site" evidence="11">
    <location>
        <begin position="91"/>
        <end position="98"/>
    </location>
    <ligand>
        <name>ATP</name>
        <dbReference type="ChEBI" id="CHEBI:30616"/>
    </ligand>
</feature>
<evidence type="ECO:0000313" key="18">
    <source>
        <dbReference type="Proteomes" id="UP000264215"/>
    </source>
</evidence>
<keyword evidence="3 11" id="KW-0227">DNA damage</keyword>
<dbReference type="Pfam" id="PF13481">
    <property type="entry name" value="AAA_25"/>
    <property type="match status" value="1"/>
</dbReference>
<feature type="domain" description="RecA family profile 1" evidence="14">
    <location>
        <begin position="62"/>
        <end position="210"/>
    </location>
</feature>
<evidence type="ECO:0000256" key="10">
    <source>
        <dbReference type="ARBA" id="ARBA00023204"/>
    </source>
</evidence>
<reference evidence="15 18" key="3">
    <citation type="journal article" date="2018" name="Nat. Biotechnol.">
        <title>A standardized bacterial taxonomy based on genome phylogeny substantially revises the tree of life.</title>
        <authorList>
            <person name="Parks D.H."/>
            <person name="Chuvochina M."/>
            <person name="Waite D.W."/>
            <person name="Rinke C."/>
            <person name="Skarshewski A."/>
            <person name="Chaumeil P.A."/>
            <person name="Hugenholtz P."/>
        </authorList>
    </citation>
    <scope>NUCLEOTIDE SEQUENCE [LARGE SCALE GENOMIC DNA]</scope>
    <source>
        <strain evidence="15">UBA9905</strain>
    </source>
</reference>
<keyword evidence="10 11" id="KW-0234">DNA repair</keyword>
<keyword evidence="6 13" id="KW-0862">Zinc</keyword>
<evidence type="ECO:0000256" key="4">
    <source>
        <dbReference type="ARBA" id="ARBA00022771"/>
    </source>
</evidence>
<evidence type="ECO:0000256" key="6">
    <source>
        <dbReference type="ARBA" id="ARBA00022833"/>
    </source>
</evidence>
<evidence type="ECO:0000259" key="14">
    <source>
        <dbReference type="PROSITE" id="PS50162"/>
    </source>
</evidence>
<reference evidence="16" key="1">
    <citation type="journal article" date="2015" name="MBio">
        <title>Genome-resolved metagenomic analysis reveals roles for candidate phyla and other microbial community members in biogeochemical transformations in oil reservoirs.</title>
        <authorList>
            <person name="Hu P."/>
            <person name="Tom L."/>
            <person name="Singh A."/>
            <person name="Thomas B.C."/>
            <person name="Baker B.J."/>
            <person name="Piceno Y.M."/>
            <person name="Andersen G.L."/>
            <person name="Banfield J.F."/>
        </authorList>
    </citation>
    <scope>NUCLEOTIDE SEQUENCE [LARGE SCALE GENOMIC DNA]</scope>
    <source>
        <strain evidence="16">46_70</strain>
    </source>
</reference>
<gene>
    <name evidence="11" type="primary">radA</name>
    <name evidence="15" type="ORF">DIT26_07440</name>
    <name evidence="16" type="ORF">XE02_0070</name>
</gene>
<dbReference type="HAMAP" id="MF_01498">
    <property type="entry name" value="RadA_bact"/>
    <property type="match status" value="1"/>
</dbReference>
<dbReference type="GO" id="GO:0003684">
    <property type="term" value="F:damaged DNA binding"/>
    <property type="evidence" value="ECO:0007669"/>
    <property type="project" value="InterPro"/>
</dbReference>
<dbReference type="Gene3D" id="3.30.230.10">
    <property type="match status" value="1"/>
</dbReference>
<dbReference type="EMBL" id="DQBS01000167">
    <property type="protein sequence ID" value="HCO70390.1"/>
    <property type="molecule type" value="Genomic_DNA"/>
</dbReference>
<reference evidence="17" key="2">
    <citation type="journal article" date="2015" name="MBio">
        <title>Genome-Resolved Metagenomic Analysis Reveals Roles for Candidate Phyla and Other Microbial Community Members in Biogeochemical Transformations in Oil Reservoirs.</title>
        <authorList>
            <person name="Hu P."/>
            <person name="Tom L."/>
            <person name="Singh A."/>
            <person name="Thomas B.C."/>
            <person name="Baker B.J."/>
            <person name="Piceno Y.M."/>
            <person name="Andersen G.L."/>
            <person name="Banfield J.F."/>
        </authorList>
    </citation>
    <scope>NUCLEOTIDE SEQUENCE [LARGE SCALE GENOMIC DNA]</scope>
</reference>
<evidence type="ECO:0000313" key="15">
    <source>
        <dbReference type="EMBL" id="HCO70390.1"/>
    </source>
</evidence>
<evidence type="ECO:0000256" key="8">
    <source>
        <dbReference type="ARBA" id="ARBA00023016"/>
    </source>
</evidence>
<name>A0A101IA79_9BACT</name>
<feature type="short sequence motif" description="RadA KNRFG motif" evidence="11">
    <location>
        <begin position="246"/>
        <end position="250"/>
    </location>
</feature>
<dbReference type="GO" id="GO:0140664">
    <property type="term" value="F:ATP-dependent DNA damage sensor activity"/>
    <property type="evidence" value="ECO:0007669"/>
    <property type="project" value="InterPro"/>
</dbReference>
<dbReference type="GO" id="GO:0016787">
    <property type="term" value="F:hydrolase activity"/>
    <property type="evidence" value="ECO:0007669"/>
    <property type="project" value="UniProtKB-KW"/>
</dbReference>
<dbReference type="PANTHER" id="PTHR32472">
    <property type="entry name" value="DNA REPAIR PROTEIN RADA"/>
    <property type="match status" value="1"/>
</dbReference>
<keyword evidence="4 13" id="KW-0863">Zinc-finger</keyword>
<evidence type="ECO:0000256" key="12">
    <source>
        <dbReference type="NCBIfam" id="TIGR00416"/>
    </source>
</evidence>
<dbReference type="PATRIC" id="fig|1236046.5.peg.642"/>
<dbReference type="Pfam" id="PF18073">
    <property type="entry name" value="Zn_ribbon_LapB"/>
    <property type="match status" value="1"/>
</dbReference>
<dbReference type="InterPro" id="IPR027417">
    <property type="entry name" value="P-loop_NTPase"/>
</dbReference>
<dbReference type="AlphaFoldDB" id="A0A101IA79"/>
<protein>
    <recommendedName>
        <fullName evidence="11 12">DNA repair protein RadA</fullName>
    </recommendedName>
</protein>
<keyword evidence="1 11" id="KW-0479">Metal-binding</keyword>
<dbReference type="SUPFAM" id="SSF54211">
    <property type="entry name" value="Ribosomal protein S5 domain 2-like"/>
    <property type="match status" value="1"/>
</dbReference>
<dbReference type="SUPFAM" id="SSF52540">
    <property type="entry name" value="P-loop containing nucleoside triphosphate hydrolases"/>
    <property type="match status" value="1"/>
</dbReference>
<keyword evidence="2 11" id="KW-0547">Nucleotide-binding</keyword>
<comment type="similarity">
    <text evidence="11 13">Belongs to the RecA family. RadA subfamily.</text>
</comment>
<accession>A0A101IA79</accession>
<keyword evidence="8 11" id="KW-0346">Stress response</keyword>
<comment type="domain">
    <text evidence="11">The middle region has homology to RecA with ATPase motifs including the RadA KNRFG motif, while the C-terminus is homologous to Lon protease.</text>
</comment>
<evidence type="ECO:0000313" key="17">
    <source>
        <dbReference type="Proteomes" id="UP000055014"/>
    </source>
</evidence>
<sequence length="441" mass="47657">MKKKRSYVCDVCGYESPAWFGRCPSCNEWNTAIAFLTERDQEESSSAAGFEAKPLSEIDGDESPRMDTRIEELNRSLGGGIVPGSAILVSGEPGIGKSTLMLQLSDLIAGEKPVLYISGEESVRQLRLRAERLRLSNKERIEVVSANEIDSLKGSGIDKYGMVVVDSLQTIRMSSVPSLPGSVVQVRECSNMLVSLAKSSDIPFLMVSHITKGGQIAGPKLVEHLVDTVLYFESSKTGYRFLRTVKNRFGPSDEIAVFEMTSEGLREVSDISSLFVEDYTSAPGNVVSVIYEGSRAFLIEVQALVSKPVYGTPRRLASGVPLERLLLVTAVLTKRAGIPLDSLDLYLNVAGGLQIEDTGVDLAIAAALVSSYTDTSLPEGVAFFGEIGLDGTVRSVSSTEKRVERAKKSSFSRIAAPEGRNGIKDVKQLLKIIGGMKSGKE</sequence>
<evidence type="ECO:0000256" key="11">
    <source>
        <dbReference type="HAMAP-Rule" id="MF_01498"/>
    </source>
</evidence>
<evidence type="ECO:0000313" key="16">
    <source>
        <dbReference type="EMBL" id="KUK91354.1"/>
    </source>
</evidence>
<dbReference type="InterPro" id="IPR014721">
    <property type="entry name" value="Ribsml_uS5_D2-typ_fold_subgr"/>
</dbReference>
<dbReference type="InterPro" id="IPR041166">
    <property type="entry name" value="Rubredoxin_2"/>
</dbReference>
<comment type="function">
    <text evidence="13">DNA-dependent ATPase involved in processing of recombination intermediates, plays a role in repairing DNA breaks. Stimulates the branch migration of RecA-mediated strand transfer reactions, allowing the 3' invading strand to extend heteroduplex DNA faster. Binds ssDNA in the presence of ADP but not other nucleotides, has ATPase activity that is stimulated by ssDNA and various branched DNA structures, but inhibited by SSB. Does not have RecA's homology-searching function.</text>
</comment>
<dbReference type="InterPro" id="IPR003593">
    <property type="entry name" value="AAA+_ATPase"/>
</dbReference>